<dbReference type="SFLD" id="SFLDG01129">
    <property type="entry name" value="C1.5:_HAD__Beta-PGM__Phosphata"/>
    <property type="match status" value="1"/>
</dbReference>
<keyword evidence="4" id="KW-0479">Metal-binding</keyword>
<comment type="cofactor">
    <cofactor evidence="4">
        <name>Mg(2+)</name>
        <dbReference type="ChEBI" id="CHEBI:18420"/>
    </cofactor>
    <text evidence="4">Binds 1 Mg(2+) ion per subunit.</text>
</comment>
<sequence>MSGVRAVVTDIEGTTSSIAFVKEVLFPFARRHLAAFVASRSGDPEVRRHLDEARALAGEVGPGDDALVALLLRWIDEDRKATPLKALQGLIWADGYARGELTGHVHPDAAAALQAWHARGLRLYVYSSGSVAAQKRLFGHTAHGDLTPLFSGYFDTTTGPKTETRSYRLIAQALDLPPADVLFLSDSVAELDAARGAGLRTACLDRGEAPIAPGHGHPTFQSFEGLDPLALSSTRRTADVR</sequence>
<evidence type="ECO:0000313" key="5">
    <source>
        <dbReference type="EMBL" id="AUX27400.1"/>
    </source>
</evidence>
<dbReference type="InterPro" id="IPR036412">
    <property type="entry name" value="HAD-like_sf"/>
</dbReference>
<protein>
    <recommendedName>
        <fullName evidence="4">Enolase-phosphatase E1</fullName>
        <ecNumber evidence="4">3.1.3.77</ecNumber>
    </recommendedName>
    <alternativeName>
        <fullName evidence="4">2,3-diketo-5-methylthio-1-phosphopentane phosphatase</fullName>
    </alternativeName>
</protein>
<keyword evidence="2 4" id="KW-0378">Hydrolase</keyword>
<evidence type="ECO:0000256" key="2">
    <source>
        <dbReference type="ARBA" id="ARBA00022801"/>
    </source>
</evidence>
<dbReference type="GO" id="GO:0043874">
    <property type="term" value="F:acireductone synthase activity"/>
    <property type="evidence" value="ECO:0007669"/>
    <property type="project" value="UniProtKB-EC"/>
</dbReference>
<accession>A0A4P2QCD4</accession>
<organism evidence="5 6">
    <name type="scientific">Sorangium cellulosum</name>
    <name type="common">Polyangium cellulosum</name>
    <dbReference type="NCBI Taxonomy" id="56"/>
    <lineage>
        <taxon>Bacteria</taxon>
        <taxon>Pseudomonadati</taxon>
        <taxon>Myxococcota</taxon>
        <taxon>Polyangia</taxon>
        <taxon>Polyangiales</taxon>
        <taxon>Polyangiaceae</taxon>
        <taxon>Sorangium</taxon>
    </lineage>
</organism>
<dbReference type="PANTHER" id="PTHR20371:SF1">
    <property type="entry name" value="ENOLASE-PHOSPHATASE E1"/>
    <property type="match status" value="1"/>
</dbReference>
<dbReference type="EC" id="3.1.3.77" evidence="4"/>
<evidence type="ECO:0000256" key="4">
    <source>
        <dbReference type="HAMAP-Rule" id="MF_01681"/>
    </source>
</evidence>
<dbReference type="GO" id="GO:0019509">
    <property type="term" value="P:L-methionine salvage from methylthioadenosine"/>
    <property type="evidence" value="ECO:0007669"/>
    <property type="project" value="UniProtKB-UniRule"/>
</dbReference>
<dbReference type="NCBIfam" id="TIGR01549">
    <property type="entry name" value="HAD-SF-IA-v1"/>
    <property type="match status" value="1"/>
</dbReference>
<dbReference type="OrthoDB" id="9797416at2"/>
<dbReference type="HAMAP" id="MF_01681">
    <property type="entry name" value="Salvage_MtnC"/>
    <property type="match status" value="1"/>
</dbReference>
<dbReference type="SFLD" id="SFLDF00044">
    <property type="entry name" value="enolase-phosphatase"/>
    <property type="match status" value="1"/>
</dbReference>
<reference evidence="5 6" key="1">
    <citation type="submission" date="2015-09" db="EMBL/GenBank/DDBJ databases">
        <title>Sorangium comparison.</title>
        <authorList>
            <person name="Zaburannyi N."/>
            <person name="Bunk B."/>
            <person name="Overmann J."/>
            <person name="Mueller R."/>
        </authorList>
    </citation>
    <scope>NUCLEOTIDE SEQUENCE [LARGE SCALE GENOMIC DNA]</scope>
    <source>
        <strain evidence="5 6">So ceGT47</strain>
    </source>
</reference>
<dbReference type="EMBL" id="CP012670">
    <property type="protein sequence ID" value="AUX27400.1"/>
    <property type="molecule type" value="Genomic_DNA"/>
</dbReference>
<proteinExistence type="inferred from homology"/>
<gene>
    <name evidence="4" type="primary">mtnC</name>
    <name evidence="5" type="ORF">SOCEGT47_079890</name>
</gene>
<dbReference type="PANTHER" id="PTHR20371">
    <property type="entry name" value="ENOLASE-PHOSPHATASE E1"/>
    <property type="match status" value="1"/>
</dbReference>
<keyword evidence="4" id="KW-0460">Magnesium</keyword>
<evidence type="ECO:0000256" key="1">
    <source>
        <dbReference type="ARBA" id="ARBA00022605"/>
    </source>
</evidence>
<comment type="pathway">
    <text evidence="4">Amino-acid biosynthesis; L-methionine biosynthesis via salvage pathway; L-methionine from S-methyl-5-thio-alpha-D-ribose 1-phosphate: step 3/6.</text>
</comment>
<dbReference type="GO" id="GO:0043715">
    <property type="term" value="F:2,3-diketo-5-methylthiopentyl-1-phosphate enolase activity"/>
    <property type="evidence" value="ECO:0007669"/>
    <property type="project" value="UniProtKB-UniRule"/>
</dbReference>
<dbReference type="AlphaFoldDB" id="A0A4P2QCD4"/>
<dbReference type="PRINTS" id="PR00413">
    <property type="entry name" value="HADHALOGNASE"/>
</dbReference>
<dbReference type="CDD" id="cd01629">
    <property type="entry name" value="HAD_EP"/>
    <property type="match status" value="1"/>
</dbReference>
<dbReference type="NCBIfam" id="TIGR01691">
    <property type="entry name" value="enolase-ppase"/>
    <property type="match status" value="1"/>
</dbReference>
<dbReference type="GO" id="GO:0000287">
    <property type="term" value="F:magnesium ion binding"/>
    <property type="evidence" value="ECO:0007669"/>
    <property type="project" value="UniProtKB-UniRule"/>
</dbReference>
<keyword evidence="1 4" id="KW-0028">Amino-acid biosynthesis</keyword>
<comment type="subunit">
    <text evidence="4">Monomer.</text>
</comment>
<keyword evidence="3 4" id="KW-0486">Methionine biosynthesis</keyword>
<dbReference type="Proteomes" id="UP000295781">
    <property type="component" value="Chromosome"/>
</dbReference>
<dbReference type="UniPathway" id="UPA00904">
    <property type="reaction ID" value="UER00876"/>
</dbReference>
<dbReference type="Gene3D" id="1.10.720.60">
    <property type="match status" value="1"/>
</dbReference>
<dbReference type="Pfam" id="PF00702">
    <property type="entry name" value="Hydrolase"/>
    <property type="match status" value="1"/>
</dbReference>
<comment type="pathway">
    <text evidence="4">Amino-acid biosynthesis; L-methionine biosynthesis via salvage pathway; L-methionine from S-methyl-5-thio-alpha-D-ribose 1-phosphate: step 4/6.</text>
</comment>
<evidence type="ECO:0000256" key="3">
    <source>
        <dbReference type="ARBA" id="ARBA00023167"/>
    </source>
</evidence>
<comment type="similarity">
    <text evidence="4">Belongs to the HAD-like hydrolase superfamily. MasA/MtnC family.</text>
</comment>
<dbReference type="RefSeq" id="WP_129355635.1">
    <property type="nucleotide sequence ID" value="NZ_CP012670.1"/>
</dbReference>
<comment type="catalytic activity">
    <reaction evidence="4">
        <text>5-methylsulfanyl-2,3-dioxopentyl phosphate + H2O = 1,2-dihydroxy-5-(methylsulfanyl)pent-1-en-3-one + phosphate</text>
        <dbReference type="Rhea" id="RHEA:21700"/>
        <dbReference type="ChEBI" id="CHEBI:15377"/>
        <dbReference type="ChEBI" id="CHEBI:43474"/>
        <dbReference type="ChEBI" id="CHEBI:49252"/>
        <dbReference type="ChEBI" id="CHEBI:58828"/>
        <dbReference type="EC" id="3.1.3.77"/>
    </reaction>
</comment>
<dbReference type="InterPro" id="IPR023943">
    <property type="entry name" value="Enolase-ppase_E1"/>
</dbReference>
<dbReference type="SFLD" id="SFLDG01133">
    <property type="entry name" value="C1.5.4:_Enolase-phosphatase_Li"/>
    <property type="match status" value="1"/>
</dbReference>
<dbReference type="SFLD" id="SFLDS00003">
    <property type="entry name" value="Haloacid_Dehalogenase"/>
    <property type="match status" value="1"/>
</dbReference>
<comment type="function">
    <text evidence="4">Bifunctional enzyme that catalyzes the enolization of 2,3-diketo-5-methylthiopentyl-1-phosphate (DK-MTP-1-P) into the intermediate 2-hydroxy-3-keto-5-methylthiopentenyl-1-phosphate (HK-MTPenyl-1-P), which is then dephosphorylated to form the acireductone 1,2-dihydroxy-3-keto-5-methylthiopentene (DHK-MTPene).</text>
</comment>
<name>A0A4P2QCD4_SORCE</name>
<dbReference type="InterPro" id="IPR023214">
    <property type="entry name" value="HAD_sf"/>
</dbReference>
<dbReference type="GO" id="GO:0043716">
    <property type="term" value="F:2-hydroxy-3-keto-5-methylthiopentenyl-1-phosphate phosphatase activity"/>
    <property type="evidence" value="ECO:0007669"/>
    <property type="project" value="UniProtKB-UniRule"/>
</dbReference>
<evidence type="ECO:0000313" key="6">
    <source>
        <dbReference type="Proteomes" id="UP000295781"/>
    </source>
</evidence>
<dbReference type="SUPFAM" id="SSF56784">
    <property type="entry name" value="HAD-like"/>
    <property type="match status" value="1"/>
</dbReference>
<dbReference type="InterPro" id="IPR006439">
    <property type="entry name" value="HAD-SF_hydro_IA"/>
</dbReference>
<dbReference type="Gene3D" id="3.40.50.1000">
    <property type="entry name" value="HAD superfamily/HAD-like"/>
    <property type="match status" value="1"/>
</dbReference>